<accession>A0A4R5Q9C3</accession>
<gene>
    <name evidence="2" type="ORF">E2C06_28215</name>
</gene>
<dbReference type="InterPro" id="IPR041578">
    <property type="entry name" value="PIN_8"/>
</dbReference>
<dbReference type="Proteomes" id="UP000295096">
    <property type="component" value="Unassembled WGS sequence"/>
</dbReference>
<comment type="caution">
    <text evidence="2">The sequence shown here is derived from an EMBL/GenBank/DDBJ whole genome shotgun (WGS) entry which is preliminary data.</text>
</comment>
<dbReference type="Pfam" id="PF18476">
    <property type="entry name" value="PIN_8"/>
    <property type="match status" value="1"/>
</dbReference>
<dbReference type="OrthoDB" id="9182727at2"/>
<dbReference type="RefSeq" id="WP_133291921.1">
    <property type="nucleotide sequence ID" value="NZ_SMSJ01000073.1"/>
</dbReference>
<sequence length="269" mass="29652">MAENNALSADDLDFLRIVSILKRQVDVAVLPALIQAVKAVSATADLTTAAIVIDANAVLRIPGHRKSADIIDYLGGVHTKPVILPGQVIQEFWNNQLSVANTVYKNIQAKTIELNKEITKAAEIGVISVERIGAAVDEFRRENEHSFDPELVQKTSSFLERLQSSVLVPHAPRTGLQELALQRKLAKTPPGFKDEGDGDFLVWVDALWGLSKARRDGAVFSDVILLTNDKKIDWCRGFTAHPILHAELKAVLGVHFEVWTLDHFVTKIA</sequence>
<organism evidence="2 3">
    <name type="scientific">Dankookia rubra</name>
    <dbReference type="NCBI Taxonomy" id="1442381"/>
    <lineage>
        <taxon>Bacteria</taxon>
        <taxon>Pseudomonadati</taxon>
        <taxon>Pseudomonadota</taxon>
        <taxon>Alphaproteobacteria</taxon>
        <taxon>Acetobacterales</taxon>
        <taxon>Roseomonadaceae</taxon>
        <taxon>Dankookia</taxon>
    </lineage>
</organism>
<evidence type="ECO:0000313" key="3">
    <source>
        <dbReference type="Proteomes" id="UP000295096"/>
    </source>
</evidence>
<feature type="domain" description="PIN like" evidence="1">
    <location>
        <begin position="180"/>
        <end position="236"/>
    </location>
</feature>
<protein>
    <recommendedName>
        <fullName evidence="1">PIN like domain-containing protein</fullName>
    </recommendedName>
</protein>
<keyword evidence="3" id="KW-1185">Reference proteome</keyword>
<reference evidence="2 3" key="1">
    <citation type="journal article" date="2016" name="J. Microbiol.">
        <title>Dankookia rubra gen. nov., sp. nov., an alphaproteobacterium isolated from sediment of a shallow stream.</title>
        <authorList>
            <person name="Kim W.H."/>
            <person name="Kim D.H."/>
            <person name="Kang K."/>
            <person name="Ahn T.Y."/>
        </authorList>
    </citation>
    <scope>NUCLEOTIDE SEQUENCE [LARGE SCALE GENOMIC DNA]</scope>
    <source>
        <strain evidence="2 3">JCM30602</strain>
    </source>
</reference>
<proteinExistence type="predicted"/>
<dbReference type="AlphaFoldDB" id="A0A4R5Q9C3"/>
<name>A0A4R5Q9C3_9PROT</name>
<evidence type="ECO:0000259" key="1">
    <source>
        <dbReference type="Pfam" id="PF18476"/>
    </source>
</evidence>
<dbReference type="EMBL" id="SMSJ01000073">
    <property type="protein sequence ID" value="TDH59263.1"/>
    <property type="molecule type" value="Genomic_DNA"/>
</dbReference>
<evidence type="ECO:0000313" key="2">
    <source>
        <dbReference type="EMBL" id="TDH59263.1"/>
    </source>
</evidence>